<dbReference type="SUPFAM" id="SSF52833">
    <property type="entry name" value="Thioredoxin-like"/>
    <property type="match status" value="1"/>
</dbReference>
<reference evidence="2 3" key="1">
    <citation type="journal article" date="2009" name="Int. J. Syst. Evol. Microbiol.">
        <title>Paenibacillus contaminans sp. nov., isolated from a contaminated laboratory plate.</title>
        <authorList>
            <person name="Chou J.H."/>
            <person name="Lee J.H."/>
            <person name="Lin M.C."/>
            <person name="Chang P.S."/>
            <person name="Arun A.B."/>
            <person name="Young C.C."/>
            <person name="Chen W.M."/>
        </authorList>
    </citation>
    <scope>NUCLEOTIDE SEQUENCE [LARGE SCALE GENOMIC DNA]</scope>
    <source>
        <strain evidence="2 3">CKOBP-6</strain>
    </source>
</reference>
<comment type="caution">
    <text evidence="2">The sequence shown here is derived from an EMBL/GenBank/DDBJ whole genome shotgun (WGS) entry which is preliminary data.</text>
</comment>
<dbReference type="EMBL" id="QMFB01000007">
    <property type="protein sequence ID" value="RAV20610.1"/>
    <property type="molecule type" value="Genomic_DNA"/>
</dbReference>
<dbReference type="OrthoDB" id="5784238at2"/>
<gene>
    <name evidence="2" type="ORF">DQG23_13930</name>
</gene>
<evidence type="ECO:0000313" key="3">
    <source>
        <dbReference type="Proteomes" id="UP000250369"/>
    </source>
</evidence>
<dbReference type="InterPro" id="IPR036249">
    <property type="entry name" value="Thioredoxin-like_sf"/>
</dbReference>
<dbReference type="RefSeq" id="WP_113031468.1">
    <property type="nucleotide sequence ID" value="NZ_QMFB01000007.1"/>
</dbReference>
<protein>
    <submittedName>
        <fullName evidence="2">Thiol reductase thioredoxin</fullName>
    </submittedName>
</protein>
<dbReference type="Gene3D" id="3.40.30.10">
    <property type="entry name" value="Glutaredoxin"/>
    <property type="match status" value="1"/>
</dbReference>
<dbReference type="AlphaFoldDB" id="A0A329MLX7"/>
<sequence>MRDIDEKDLLLREQDEGLRYAVFAYTPLCGTCKLASRMLGIVEQMLPDLELVQCNVNYAPKWVRAQEITSVPCLILYDKGSETERAYSMKSVDELYMMLKPLGEKR</sequence>
<feature type="domain" description="Thioredoxin" evidence="1">
    <location>
        <begin position="24"/>
        <end position="98"/>
    </location>
</feature>
<organism evidence="2 3">
    <name type="scientific">Paenibacillus contaminans</name>
    <dbReference type="NCBI Taxonomy" id="450362"/>
    <lineage>
        <taxon>Bacteria</taxon>
        <taxon>Bacillati</taxon>
        <taxon>Bacillota</taxon>
        <taxon>Bacilli</taxon>
        <taxon>Bacillales</taxon>
        <taxon>Paenibacillaceae</taxon>
        <taxon>Paenibacillus</taxon>
    </lineage>
</organism>
<dbReference type="CDD" id="cd02947">
    <property type="entry name" value="TRX_family"/>
    <property type="match status" value="1"/>
</dbReference>
<dbReference type="Pfam" id="PF00085">
    <property type="entry name" value="Thioredoxin"/>
    <property type="match status" value="1"/>
</dbReference>
<evidence type="ECO:0000259" key="1">
    <source>
        <dbReference type="Pfam" id="PF00085"/>
    </source>
</evidence>
<dbReference type="Proteomes" id="UP000250369">
    <property type="component" value="Unassembled WGS sequence"/>
</dbReference>
<dbReference type="InterPro" id="IPR013766">
    <property type="entry name" value="Thioredoxin_domain"/>
</dbReference>
<evidence type="ECO:0000313" key="2">
    <source>
        <dbReference type="EMBL" id="RAV20610.1"/>
    </source>
</evidence>
<name>A0A329MLX7_9BACL</name>
<keyword evidence="3" id="KW-1185">Reference proteome</keyword>
<accession>A0A329MLX7</accession>
<proteinExistence type="predicted"/>